<accession>A0ABU7ICQ0</accession>
<dbReference type="EMBL" id="JAZDQT010000003">
    <property type="protein sequence ID" value="MEE1947221.1"/>
    <property type="molecule type" value="Genomic_DNA"/>
</dbReference>
<name>A0ABU7ICQ0_9SPHI</name>
<evidence type="ECO:0008006" key="3">
    <source>
        <dbReference type="Google" id="ProtNLM"/>
    </source>
</evidence>
<protein>
    <recommendedName>
        <fullName evidence="3">CHAD domain-containing protein</fullName>
    </recommendedName>
</protein>
<gene>
    <name evidence="1" type="ORF">VRU48_18990</name>
</gene>
<comment type="caution">
    <text evidence="1">The sequence shown here is derived from an EMBL/GenBank/DDBJ whole genome shotgun (WGS) entry which is preliminary data.</text>
</comment>
<keyword evidence="2" id="KW-1185">Reference proteome</keyword>
<sequence>MKLSEHKELKQEILALPSKEKDKLLLRLVGKDKVLTERLHFVLLESEEDLKQRVSTLKENIVTVMQGLKTLKNLNAKEVLAQLRKLAKQLNHHYKVTKANYEEVELRLFLLNHTELGFKTGLFSSYKNHEQVLANYFVKYVLMTIRKFKALHEDLQYDLRDEMDKILTKIYQGNMATVAKQLELPEQV</sequence>
<organism evidence="1 2">
    <name type="scientific">Pedobacter albus</name>
    <dbReference type="NCBI Taxonomy" id="3113905"/>
    <lineage>
        <taxon>Bacteria</taxon>
        <taxon>Pseudomonadati</taxon>
        <taxon>Bacteroidota</taxon>
        <taxon>Sphingobacteriia</taxon>
        <taxon>Sphingobacteriales</taxon>
        <taxon>Sphingobacteriaceae</taxon>
        <taxon>Pedobacter</taxon>
    </lineage>
</organism>
<dbReference type="RefSeq" id="WP_330109500.1">
    <property type="nucleotide sequence ID" value="NZ_JAZDQT010000003.1"/>
</dbReference>
<reference evidence="1 2" key="1">
    <citation type="submission" date="2024-01" db="EMBL/GenBank/DDBJ databases">
        <title>Pedobacter sp. nov., isolated from fresh soil.</title>
        <authorList>
            <person name="Le N.T.T."/>
        </authorList>
    </citation>
    <scope>NUCLEOTIDE SEQUENCE [LARGE SCALE GENOMIC DNA]</scope>
    <source>
        <strain evidence="1 2">KR3-3</strain>
    </source>
</reference>
<dbReference type="Proteomes" id="UP001336835">
    <property type="component" value="Unassembled WGS sequence"/>
</dbReference>
<evidence type="ECO:0000313" key="1">
    <source>
        <dbReference type="EMBL" id="MEE1947221.1"/>
    </source>
</evidence>
<proteinExistence type="predicted"/>
<evidence type="ECO:0000313" key="2">
    <source>
        <dbReference type="Proteomes" id="UP001336835"/>
    </source>
</evidence>